<evidence type="ECO:0000259" key="6">
    <source>
        <dbReference type="PROSITE" id="PS50106"/>
    </source>
</evidence>
<dbReference type="CDD" id="cd06720">
    <property type="entry name" value="PDZ1_APBA1_3-like"/>
    <property type="match status" value="1"/>
</dbReference>
<feature type="compositionally biased region" description="Gly residues" evidence="4">
    <location>
        <begin position="184"/>
        <end position="195"/>
    </location>
</feature>
<dbReference type="PROSITE" id="PS01179">
    <property type="entry name" value="PID"/>
    <property type="match status" value="1"/>
</dbReference>
<keyword evidence="1" id="KW-0813">Transport</keyword>
<feature type="compositionally biased region" description="Acidic residues" evidence="4">
    <location>
        <begin position="221"/>
        <end position="230"/>
    </location>
</feature>
<dbReference type="PANTHER" id="PTHR12345:SF16">
    <property type="entry name" value="X11L, ISOFORM F-RELATED"/>
    <property type="match status" value="1"/>
</dbReference>
<dbReference type="Gene3D" id="2.30.29.30">
    <property type="entry name" value="Pleckstrin-homology domain (PH domain)/Phosphotyrosine-binding domain (PTB)"/>
    <property type="match status" value="1"/>
</dbReference>
<feature type="region of interest" description="Disordered" evidence="4">
    <location>
        <begin position="1"/>
        <end position="21"/>
    </location>
</feature>
<dbReference type="EMBL" id="HBUF01619069">
    <property type="protein sequence ID" value="CAG6780577.1"/>
    <property type="molecule type" value="Transcribed_RNA"/>
</dbReference>
<dbReference type="InterPro" id="IPR036034">
    <property type="entry name" value="PDZ_sf"/>
</dbReference>
<dbReference type="InterPro" id="IPR006020">
    <property type="entry name" value="PTB/PI_dom"/>
</dbReference>
<protein>
    <submittedName>
        <fullName evidence="7">Protein lin-10</fullName>
    </submittedName>
</protein>
<dbReference type="FunFam" id="2.30.42.10:FF:000017">
    <property type="entry name" value="Amyloid beta A4 protein-binding family A member 1"/>
    <property type="match status" value="1"/>
</dbReference>
<feature type="domain" description="PDZ" evidence="6">
    <location>
        <begin position="549"/>
        <end position="625"/>
    </location>
</feature>
<feature type="compositionally biased region" description="Polar residues" evidence="4">
    <location>
        <begin position="11"/>
        <end position="21"/>
    </location>
</feature>
<evidence type="ECO:0000313" key="7">
    <source>
        <dbReference type="EMBL" id="CAG6780577.1"/>
    </source>
</evidence>
<feature type="domain" description="PDZ" evidence="6">
    <location>
        <begin position="458"/>
        <end position="543"/>
    </location>
</feature>
<organism evidence="7">
    <name type="scientific">Cacopsylla melanoneura</name>
    <dbReference type="NCBI Taxonomy" id="428564"/>
    <lineage>
        <taxon>Eukaryota</taxon>
        <taxon>Metazoa</taxon>
        <taxon>Ecdysozoa</taxon>
        <taxon>Arthropoda</taxon>
        <taxon>Hexapoda</taxon>
        <taxon>Insecta</taxon>
        <taxon>Pterygota</taxon>
        <taxon>Neoptera</taxon>
        <taxon>Paraneoptera</taxon>
        <taxon>Hemiptera</taxon>
        <taxon>Sternorrhyncha</taxon>
        <taxon>Psylloidea</taxon>
        <taxon>Psyllidae</taxon>
        <taxon>Psyllinae</taxon>
        <taxon>Cacopsylla</taxon>
    </lineage>
</organism>
<dbReference type="GO" id="GO:0007268">
    <property type="term" value="P:chemical synaptic transmission"/>
    <property type="evidence" value="ECO:0007669"/>
    <property type="project" value="TreeGrafter"/>
</dbReference>
<dbReference type="Gene3D" id="2.30.42.10">
    <property type="match status" value="2"/>
</dbReference>
<feature type="compositionally biased region" description="Basic and acidic residues" evidence="4">
    <location>
        <begin position="241"/>
        <end position="268"/>
    </location>
</feature>
<feature type="region of interest" description="Disordered" evidence="4">
    <location>
        <begin position="64"/>
        <end position="145"/>
    </location>
</feature>
<sequence length="639" mass="68400">MPVLEDGLSSGHASDTENNNPTVLLMKRQISEIEQEIVVQRSHHGKLDEETITGGAGTLSEQALSGCPSTCTTTTTPSPLNTGGGSNKKDILDPGDIDLTSLDPLNGSVSLTGDPISEGGMEGQGEDGAGEPPPPAPTPHRGGAVDQQCVEAALKDIRLTLQRTKTLPLRRPPSLSSPPLASGSTGGSIGGGSSSPGGEDEGESAAPVWVPRKPGGSGPSADEDDADTDLETDRLLGQQRTNDEGYFDDKLDKDGTGKKKGRNKEGMPHEPSVLIEGVLFRARYLGSTQLVCEGQPTKSTRMMQAEEAVSRIKAPEGETQPSTEVDLFISTEKIMVLNTDLKEIMMDHALRTISYIADIGELVVLMARRRFVSQEPDEPPKISRTPKMICHVFESEEAQFIAQSIGQAFQVAYMEFLKANGIEDHSFVKEMDYQEVLNSQEIFGDELQMFAKKELQKEVVVPKAKGEILGVVIVESGWGSMLPTVVIANLAPAGAAARCGHLNIGDQIIAVNGVSLVGLPLSTCQTYIKNSKNQTVVKLTVVPCAPVVEVKIKRPDTKYQLGFSVQNGVICSLLRGGIAERGGVRVGHRIIEINNQSVVAVPHEKIVNLLATSVGEILMKTMPTSMFRLLTGQETPVFI</sequence>
<dbReference type="GO" id="GO:0005886">
    <property type="term" value="C:plasma membrane"/>
    <property type="evidence" value="ECO:0007669"/>
    <property type="project" value="TreeGrafter"/>
</dbReference>
<dbReference type="PROSITE" id="PS50106">
    <property type="entry name" value="PDZ"/>
    <property type="match status" value="2"/>
</dbReference>
<dbReference type="FunFam" id="2.30.42.10:FF:000007">
    <property type="entry name" value="Amyloid beta A4 protein-binding family A member"/>
    <property type="match status" value="1"/>
</dbReference>
<feature type="compositionally biased region" description="Low complexity" evidence="4">
    <location>
        <begin position="163"/>
        <end position="183"/>
    </location>
</feature>
<accession>A0A8D9BCU2</accession>
<dbReference type="InterPro" id="IPR011993">
    <property type="entry name" value="PH-like_dom_sf"/>
</dbReference>
<evidence type="ECO:0000256" key="1">
    <source>
        <dbReference type="ARBA" id="ARBA00022448"/>
    </source>
</evidence>
<evidence type="ECO:0000256" key="4">
    <source>
        <dbReference type="SAM" id="MobiDB-lite"/>
    </source>
</evidence>
<proteinExistence type="predicted"/>
<dbReference type="SMART" id="SM00462">
    <property type="entry name" value="PTB"/>
    <property type="match status" value="1"/>
</dbReference>
<dbReference type="Pfam" id="PF00640">
    <property type="entry name" value="PID"/>
    <property type="match status" value="1"/>
</dbReference>
<keyword evidence="2" id="KW-0597">Phosphoprotein</keyword>
<dbReference type="SUPFAM" id="SSF50156">
    <property type="entry name" value="PDZ domain-like"/>
    <property type="match status" value="2"/>
</dbReference>
<dbReference type="PANTHER" id="PTHR12345">
    <property type="entry name" value="SYNTENIN RELATED"/>
    <property type="match status" value="1"/>
</dbReference>
<evidence type="ECO:0000256" key="2">
    <source>
        <dbReference type="ARBA" id="ARBA00022553"/>
    </source>
</evidence>
<feature type="domain" description="PID" evidence="5">
    <location>
        <begin position="277"/>
        <end position="423"/>
    </location>
</feature>
<evidence type="ECO:0000256" key="3">
    <source>
        <dbReference type="ARBA" id="ARBA00022737"/>
    </source>
</evidence>
<dbReference type="InterPro" id="IPR001478">
    <property type="entry name" value="PDZ"/>
</dbReference>
<feature type="compositionally biased region" description="Low complexity" evidence="4">
    <location>
        <begin position="64"/>
        <end position="81"/>
    </location>
</feature>
<dbReference type="CDD" id="cd01208">
    <property type="entry name" value="PTB_X11"/>
    <property type="match status" value="1"/>
</dbReference>
<name>A0A8D9BCU2_9HEMI</name>
<evidence type="ECO:0000259" key="5">
    <source>
        <dbReference type="PROSITE" id="PS01179"/>
    </source>
</evidence>
<dbReference type="GO" id="GO:0043197">
    <property type="term" value="C:dendritic spine"/>
    <property type="evidence" value="ECO:0007669"/>
    <property type="project" value="TreeGrafter"/>
</dbReference>
<dbReference type="SUPFAM" id="SSF50729">
    <property type="entry name" value="PH domain-like"/>
    <property type="match status" value="1"/>
</dbReference>
<dbReference type="AlphaFoldDB" id="A0A8D9BCU2"/>
<dbReference type="CDD" id="cd06793">
    <property type="entry name" value="PDZ2_APBA1_3-like"/>
    <property type="match status" value="1"/>
</dbReference>
<keyword evidence="3" id="KW-0677">Repeat</keyword>
<reference evidence="7" key="1">
    <citation type="submission" date="2021-05" db="EMBL/GenBank/DDBJ databases">
        <authorList>
            <person name="Alioto T."/>
            <person name="Alioto T."/>
            <person name="Gomez Garrido J."/>
        </authorList>
    </citation>
    <scope>NUCLEOTIDE SEQUENCE</scope>
</reference>
<dbReference type="SMART" id="SM00228">
    <property type="entry name" value="PDZ"/>
    <property type="match status" value="2"/>
</dbReference>
<dbReference type="GO" id="GO:0005737">
    <property type="term" value="C:cytoplasm"/>
    <property type="evidence" value="ECO:0007669"/>
    <property type="project" value="TreeGrafter"/>
</dbReference>
<dbReference type="Pfam" id="PF00595">
    <property type="entry name" value="PDZ"/>
    <property type="match status" value="2"/>
</dbReference>
<feature type="region of interest" description="Disordered" evidence="4">
    <location>
        <begin position="163"/>
        <end position="270"/>
    </location>
</feature>
<dbReference type="FunFam" id="2.30.29.30:FF:000207">
    <property type="entry name" value="Protein CBR-LIN-10, isoform a"/>
    <property type="match status" value="1"/>
</dbReference>
<dbReference type="InterPro" id="IPR051230">
    <property type="entry name" value="APP-Binding"/>
</dbReference>